<reference evidence="2 3" key="1">
    <citation type="journal article" date="2018" name="PLoS Genet.">
        <title>Population sequencing reveals clonal diversity and ancestral inbreeding in the grapevine cultivar Chardonnay.</title>
        <authorList>
            <person name="Roach M.J."/>
            <person name="Johnson D.L."/>
            <person name="Bohlmann J."/>
            <person name="van Vuuren H.J."/>
            <person name="Jones S.J."/>
            <person name="Pretorius I.S."/>
            <person name="Schmidt S.A."/>
            <person name="Borneman A.R."/>
        </authorList>
    </citation>
    <scope>NUCLEOTIDE SEQUENCE [LARGE SCALE GENOMIC DNA]</scope>
    <source>
        <strain evidence="3">cv. Chardonnay</strain>
        <tissue evidence="2">Leaf</tissue>
    </source>
</reference>
<feature type="domain" description="Putative plant transposon protein" evidence="1">
    <location>
        <begin position="149"/>
        <end position="279"/>
    </location>
</feature>
<protein>
    <recommendedName>
        <fullName evidence="1">Putative plant transposon protein domain-containing protein</fullName>
    </recommendedName>
</protein>
<comment type="caution">
    <text evidence="2">The sequence shown here is derived from an EMBL/GenBank/DDBJ whole genome shotgun (WGS) entry which is preliminary data.</text>
</comment>
<evidence type="ECO:0000313" key="3">
    <source>
        <dbReference type="Proteomes" id="UP000288805"/>
    </source>
</evidence>
<dbReference type="Proteomes" id="UP000288805">
    <property type="component" value="Unassembled WGS sequence"/>
</dbReference>
<sequence length="286" mass="31826">MEAAKTMKTSMSSSIKLDKDEKDADFSSCTIERKSTSDTCHFLGHSLVSWHSKKPKFGSFVNGRSRPDQNRSIGSSGLGFLSDSHALVSPPFLKAQGKCPVVPCQLGASARFDIALFNSMEDYQQYKQKSTQRKVVPGRNINFSQLQHFKATYGIGGPIISIVRGVEIRLDSESICCIFDITSIGLKVRPGNGKISVHSLTVISRVLHHMICSILLPQGGHRDEVSYYEAFLMDSILTGRRSHLGYLMMIHMISFCESTTCVLPYGRFLTRVFKNVGVDLSREIDF</sequence>
<dbReference type="Pfam" id="PF20167">
    <property type="entry name" value="Transposase_32"/>
    <property type="match status" value="1"/>
</dbReference>
<dbReference type="EMBL" id="QGNW01000409">
    <property type="protein sequence ID" value="RVW72653.1"/>
    <property type="molecule type" value="Genomic_DNA"/>
</dbReference>
<organism evidence="2 3">
    <name type="scientific">Vitis vinifera</name>
    <name type="common">Grape</name>
    <dbReference type="NCBI Taxonomy" id="29760"/>
    <lineage>
        <taxon>Eukaryota</taxon>
        <taxon>Viridiplantae</taxon>
        <taxon>Streptophyta</taxon>
        <taxon>Embryophyta</taxon>
        <taxon>Tracheophyta</taxon>
        <taxon>Spermatophyta</taxon>
        <taxon>Magnoliopsida</taxon>
        <taxon>eudicotyledons</taxon>
        <taxon>Gunneridae</taxon>
        <taxon>Pentapetalae</taxon>
        <taxon>rosids</taxon>
        <taxon>Vitales</taxon>
        <taxon>Vitaceae</taxon>
        <taxon>Viteae</taxon>
        <taxon>Vitis</taxon>
    </lineage>
</organism>
<proteinExistence type="predicted"/>
<evidence type="ECO:0000259" key="1">
    <source>
        <dbReference type="Pfam" id="PF20167"/>
    </source>
</evidence>
<evidence type="ECO:0000313" key="2">
    <source>
        <dbReference type="EMBL" id="RVW72653.1"/>
    </source>
</evidence>
<gene>
    <name evidence="2" type="ORF">CK203_056574</name>
</gene>
<dbReference type="AlphaFoldDB" id="A0A438GKB9"/>
<name>A0A438GKB9_VITVI</name>
<accession>A0A438GKB9</accession>
<dbReference type="InterPro" id="IPR046796">
    <property type="entry name" value="Transposase_32_dom"/>
</dbReference>